<evidence type="ECO:0000256" key="2">
    <source>
        <dbReference type="ARBA" id="ARBA00023136"/>
    </source>
</evidence>
<accession>A0A972GXN6</accession>
<gene>
    <name evidence="4" type="ORF">GC093_24925</name>
</gene>
<keyword evidence="3" id="KW-1133">Transmembrane helix</keyword>
<keyword evidence="3" id="KW-0812">Transmembrane</keyword>
<feature type="transmembrane region" description="Helical" evidence="3">
    <location>
        <begin position="347"/>
        <end position="364"/>
    </location>
</feature>
<evidence type="ECO:0000313" key="4">
    <source>
        <dbReference type="EMBL" id="NOU96434.1"/>
    </source>
</evidence>
<evidence type="ECO:0000313" key="5">
    <source>
        <dbReference type="Proteomes" id="UP000641588"/>
    </source>
</evidence>
<dbReference type="PANTHER" id="PTHR22550:SF5">
    <property type="entry name" value="LEUCINE ZIPPER PROTEIN 4"/>
    <property type="match status" value="1"/>
</dbReference>
<dbReference type="GO" id="GO:0009847">
    <property type="term" value="P:spore germination"/>
    <property type="evidence" value="ECO:0007669"/>
    <property type="project" value="InterPro"/>
</dbReference>
<dbReference type="RefSeq" id="WP_171654668.1">
    <property type="nucleotide sequence ID" value="NZ_WHOD01000097.1"/>
</dbReference>
<comment type="caution">
    <text evidence="4">The sequence shown here is derived from an EMBL/GenBank/DDBJ whole genome shotgun (WGS) entry which is preliminary data.</text>
</comment>
<dbReference type="PANTHER" id="PTHR22550">
    <property type="entry name" value="SPORE GERMINATION PROTEIN"/>
    <property type="match status" value="1"/>
</dbReference>
<dbReference type="InterPro" id="IPR050768">
    <property type="entry name" value="UPF0353/GerABKA_families"/>
</dbReference>
<name>A0A972GXN6_9BACL</name>
<comment type="similarity">
    <text evidence="1">Belongs to the GerABKA family.</text>
</comment>
<keyword evidence="5" id="KW-1185">Reference proteome</keyword>
<dbReference type="Proteomes" id="UP000641588">
    <property type="component" value="Unassembled WGS sequence"/>
</dbReference>
<dbReference type="EMBL" id="WHOD01000097">
    <property type="protein sequence ID" value="NOU96434.1"/>
    <property type="molecule type" value="Genomic_DNA"/>
</dbReference>
<reference evidence="4" key="1">
    <citation type="submission" date="2019-10" db="EMBL/GenBank/DDBJ databases">
        <title>Description of Paenibacillus glebae sp. nov.</title>
        <authorList>
            <person name="Carlier A."/>
            <person name="Qi S."/>
        </authorList>
    </citation>
    <scope>NUCLEOTIDE SEQUENCE</scope>
    <source>
        <strain evidence="4">LMG 31456</strain>
    </source>
</reference>
<keyword evidence="2 3" id="KW-0472">Membrane</keyword>
<sequence length="446" mass="49261">MNRASLQTFEQVYQCLGSNADFTSNLTVWLGQNVRVCYLASLVDFKKTMEALIQLEITPDTDDLLNHMLLTVGGKCNLAADDMVQALLDGEMALFLHGDSVNILIDPVHPSLQRSISEPQGENVLQSSFDAFTENLATNMGLIRKQLKNKHLIMKTFLIGTDNPCTVGLFYMENKANLTVIQQIITRMENSKNKEAYNIQQLIKVLELPQYSVVPSFISTELTAETMLNLMSGKAVVMIDHFPIALSLPVIITDFWAVKTDSNQPILFMLFFRFIRILGFTIALLMPALYVALVSVNPEVLRIELALSIAKSRIGVPYPALVEVLLMLLIMEMVIEATIRLPKSIGPTITMIGGIILGQAIVQAQLVSNLLIIIVAATMIANLTLAGFQNTVSIRMLKYVILLFGSMYGVMGIASGLVWLGLYLAGITTYQVPFLSFSLKKSGSNE</sequence>
<feature type="transmembrane region" description="Helical" evidence="3">
    <location>
        <begin position="400"/>
        <end position="425"/>
    </location>
</feature>
<protein>
    <submittedName>
        <fullName evidence="4">Spore gernimation protein GerA</fullName>
    </submittedName>
</protein>
<feature type="transmembrane region" description="Helical" evidence="3">
    <location>
        <begin position="316"/>
        <end position="335"/>
    </location>
</feature>
<dbReference type="PIRSF" id="PIRSF005690">
    <property type="entry name" value="GerBA"/>
    <property type="match status" value="1"/>
</dbReference>
<dbReference type="GO" id="GO:0016020">
    <property type="term" value="C:membrane"/>
    <property type="evidence" value="ECO:0007669"/>
    <property type="project" value="InterPro"/>
</dbReference>
<proteinExistence type="inferred from homology"/>
<feature type="transmembrane region" description="Helical" evidence="3">
    <location>
        <begin position="235"/>
        <end position="258"/>
    </location>
</feature>
<dbReference type="Pfam" id="PF03323">
    <property type="entry name" value="GerA"/>
    <property type="match status" value="1"/>
</dbReference>
<evidence type="ECO:0000256" key="3">
    <source>
        <dbReference type="SAM" id="Phobius"/>
    </source>
</evidence>
<feature type="transmembrane region" description="Helical" evidence="3">
    <location>
        <begin position="270"/>
        <end position="296"/>
    </location>
</feature>
<dbReference type="AlphaFoldDB" id="A0A972GXN6"/>
<organism evidence="4 5">
    <name type="scientific">Paenibacillus foliorum</name>
    <dbReference type="NCBI Taxonomy" id="2654974"/>
    <lineage>
        <taxon>Bacteria</taxon>
        <taxon>Bacillati</taxon>
        <taxon>Bacillota</taxon>
        <taxon>Bacilli</taxon>
        <taxon>Bacillales</taxon>
        <taxon>Paenibacillaceae</taxon>
        <taxon>Paenibacillus</taxon>
    </lineage>
</organism>
<feature type="transmembrane region" description="Helical" evidence="3">
    <location>
        <begin position="370"/>
        <end position="388"/>
    </location>
</feature>
<dbReference type="InterPro" id="IPR004995">
    <property type="entry name" value="Spore_Ger"/>
</dbReference>
<evidence type="ECO:0000256" key="1">
    <source>
        <dbReference type="ARBA" id="ARBA00005278"/>
    </source>
</evidence>